<dbReference type="PANTHER" id="PTHR35340:SF5">
    <property type="entry name" value="ASST-DOMAIN-CONTAINING PROTEIN"/>
    <property type="match status" value="1"/>
</dbReference>
<dbReference type="Proteomes" id="UP001596101">
    <property type="component" value="Unassembled WGS sequence"/>
</dbReference>
<name>A0ABW0MW48_9BURK</name>
<dbReference type="Pfam" id="PF17425">
    <property type="entry name" value="Arylsulfotran_N"/>
    <property type="match status" value="1"/>
</dbReference>
<feature type="domain" description="Arylsulfotransferase N-terminal" evidence="2">
    <location>
        <begin position="67"/>
        <end position="135"/>
    </location>
</feature>
<sequence length="510" mass="55177">MKDHIHSAARYCMVLLACLLAAACSRLAEEDETHAEAAHVSVAEQTAGPTPFIVNLALRLEEFANLDSVSYTVAAKPGTFSKPVAVTYTRARLERTGAWNAAGKRLSFAVFGLYANYQNGVTLIARFRDGSTHVQPLTIAAPAYAGPATVYTTPEVRTPRTAAVSPGFDYMMLQNGVTTPAVLDTDGNLRWIGTEPVNSISSLFNEDAFLVGSATTPVLYRVELNGSFVARPLASTRYTNFHHDFVRGKIGYLAELDALEGGVPRIESIVAEVSETGEIIKEWDMAAIFRAAMQAGGDDPSNFVRDGVDWFHMNSAIYVAADDSLLISSRENFVVKIDYATGRIKWLLGDTTKHWYVDYPSLRALSLKLNSGKPPIGQHSLSIAGNGELLLFNNGYGSLNQPPDTSAGLTRDYSTPSRYAIDEHARTATETWTYSPTPAIFSDICSSVYEGTAANHYLITYSVAAARERTQLVALDSAGKIAFDYAYPAGGGCAVAFNSKAIDLSDLTLK</sequence>
<comment type="caution">
    <text evidence="3">The sequence shown here is derived from an EMBL/GenBank/DDBJ whole genome shotgun (WGS) entry which is preliminary data.</text>
</comment>
<proteinExistence type="predicted"/>
<keyword evidence="1" id="KW-0732">Signal</keyword>
<feature type="signal peptide" evidence="1">
    <location>
        <begin position="1"/>
        <end position="28"/>
    </location>
</feature>
<dbReference type="InterPro" id="IPR053143">
    <property type="entry name" value="Arylsulfate_ST"/>
</dbReference>
<dbReference type="PROSITE" id="PS51257">
    <property type="entry name" value="PROKAR_LIPOPROTEIN"/>
    <property type="match status" value="1"/>
</dbReference>
<evidence type="ECO:0000313" key="4">
    <source>
        <dbReference type="Proteomes" id="UP001596101"/>
    </source>
</evidence>
<protein>
    <submittedName>
        <fullName evidence="3">Aryl-sulfate sulfotransferase</fullName>
    </submittedName>
</protein>
<evidence type="ECO:0000256" key="1">
    <source>
        <dbReference type="SAM" id="SignalP"/>
    </source>
</evidence>
<evidence type="ECO:0000259" key="2">
    <source>
        <dbReference type="Pfam" id="PF17425"/>
    </source>
</evidence>
<dbReference type="RefSeq" id="WP_379761174.1">
    <property type="nucleotide sequence ID" value="NZ_JBHSMR010000014.1"/>
</dbReference>
<dbReference type="InterPro" id="IPR035391">
    <property type="entry name" value="Arylsulfotran_N"/>
</dbReference>
<dbReference type="PANTHER" id="PTHR35340">
    <property type="entry name" value="PQQ ENZYME REPEAT PROTEIN-RELATED"/>
    <property type="match status" value="1"/>
</dbReference>
<dbReference type="EMBL" id="JBHSMR010000014">
    <property type="protein sequence ID" value="MFC5481073.1"/>
    <property type="molecule type" value="Genomic_DNA"/>
</dbReference>
<organism evidence="3 4">
    <name type="scientific">Massilia suwonensis</name>
    <dbReference type="NCBI Taxonomy" id="648895"/>
    <lineage>
        <taxon>Bacteria</taxon>
        <taxon>Pseudomonadati</taxon>
        <taxon>Pseudomonadota</taxon>
        <taxon>Betaproteobacteria</taxon>
        <taxon>Burkholderiales</taxon>
        <taxon>Oxalobacteraceae</taxon>
        <taxon>Telluria group</taxon>
        <taxon>Massilia</taxon>
    </lineage>
</organism>
<accession>A0ABW0MW48</accession>
<feature type="chain" id="PRO_5047107441" evidence="1">
    <location>
        <begin position="29"/>
        <end position="510"/>
    </location>
</feature>
<dbReference type="InterPro" id="IPR010262">
    <property type="entry name" value="Arylsulfotransferase_bact"/>
</dbReference>
<reference evidence="4" key="1">
    <citation type="journal article" date="2019" name="Int. J. Syst. Evol. Microbiol.">
        <title>The Global Catalogue of Microorganisms (GCM) 10K type strain sequencing project: providing services to taxonomists for standard genome sequencing and annotation.</title>
        <authorList>
            <consortium name="The Broad Institute Genomics Platform"/>
            <consortium name="The Broad Institute Genome Sequencing Center for Infectious Disease"/>
            <person name="Wu L."/>
            <person name="Ma J."/>
        </authorList>
    </citation>
    <scope>NUCLEOTIDE SEQUENCE [LARGE SCALE GENOMIC DNA]</scope>
    <source>
        <strain evidence="4">CCUG 43111</strain>
    </source>
</reference>
<evidence type="ECO:0000313" key="3">
    <source>
        <dbReference type="EMBL" id="MFC5481073.1"/>
    </source>
</evidence>
<keyword evidence="4" id="KW-1185">Reference proteome</keyword>
<gene>
    <name evidence="3" type="ORF">ACFPQ5_22985</name>
</gene>
<dbReference type="Pfam" id="PF05935">
    <property type="entry name" value="Arylsulfotrans"/>
    <property type="match status" value="1"/>
</dbReference>